<dbReference type="GO" id="GO:0032447">
    <property type="term" value="P:protein urmylation"/>
    <property type="evidence" value="ECO:0007669"/>
    <property type="project" value="TreeGrafter"/>
</dbReference>
<dbReference type="GeneID" id="36515456"/>
<dbReference type="GO" id="GO:0042292">
    <property type="term" value="F:URM1 activating enzyme activity"/>
    <property type="evidence" value="ECO:0007669"/>
    <property type="project" value="TreeGrafter"/>
</dbReference>
<dbReference type="GO" id="GO:0004792">
    <property type="term" value="F:thiosulfate-cyanide sulfurtransferase activity"/>
    <property type="evidence" value="ECO:0007669"/>
    <property type="project" value="TreeGrafter"/>
</dbReference>
<protein>
    <submittedName>
        <fullName evidence="9">Adenylyltransferase and sulfurtransferase UBA4</fullName>
    </submittedName>
</protein>
<dbReference type="RefSeq" id="XP_024664033.1">
    <property type="nucleotide sequence ID" value="XM_024808265.1"/>
</dbReference>
<comment type="caution">
    <text evidence="9">The sequence shown here is derived from an EMBL/GenBank/DDBJ whole genome shotgun (WGS) entry which is preliminary data.</text>
</comment>
<dbReference type="SMART" id="SM00450">
    <property type="entry name" value="RHOD"/>
    <property type="match status" value="1"/>
</dbReference>
<dbReference type="GO" id="GO:0002143">
    <property type="term" value="P:tRNA wobble position uridine thiolation"/>
    <property type="evidence" value="ECO:0007669"/>
    <property type="project" value="TreeGrafter"/>
</dbReference>
<keyword evidence="3" id="KW-0819">tRNA processing</keyword>
<evidence type="ECO:0000256" key="1">
    <source>
        <dbReference type="ARBA" id="ARBA00004514"/>
    </source>
</evidence>
<evidence type="ECO:0000256" key="4">
    <source>
        <dbReference type="ARBA" id="ARBA00022695"/>
    </source>
</evidence>
<evidence type="ECO:0000256" key="2">
    <source>
        <dbReference type="ARBA" id="ARBA00022679"/>
    </source>
</evidence>
<dbReference type="InterPro" id="IPR000594">
    <property type="entry name" value="ThiF_NAD_FAD-bd"/>
</dbReference>
<dbReference type="Pfam" id="PF00899">
    <property type="entry name" value="ThiF"/>
    <property type="match status" value="1"/>
</dbReference>
<keyword evidence="7" id="KW-0067">ATP-binding</keyword>
<evidence type="ECO:0000259" key="8">
    <source>
        <dbReference type="PROSITE" id="PS50206"/>
    </source>
</evidence>
<gene>
    <name evidence="9" type="ORF">B9G98_01707</name>
</gene>
<evidence type="ECO:0000256" key="6">
    <source>
        <dbReference type="ARBA" id="ARBA00022786"/>
    </source>
</evidence>
<keyword evidence="2 9" id="KW-0808">Transferase</keyword>
<proteinExistence type="predicted"/>
<dbReference type="InterPro" id="IPR001763">
    <property type="entry name" value="Rhodanese-like_dom"/>
</dbReference>
<keyword evidence="10" id="KW-1185">Reference proteome</keyword>
<dbReference type="Proteomes" id="UP000238350">
    <property type="component" value="Unassembled WGS sequence"/>
</dbReference>
<dbReference type="InterPro" id="IPR035985">
    <property type="entry name" value="Ubiquitin-activating_enz"/>
</dbReference>
<evidence type="ECO:0000256" key="5">
    <source>
        <dbReference type="ARBA" id="ARBA00022741"/>
    </source>
</evidence>
<keyword evidence="5" id="KW-0547">Nucleotide-binding</keyword>
<dbReference type="GO" id="GO:0005524">
    <property type="term" value="F:ATP binding"/>
    <property type="evidence" value="ECO:0007669"/>
    <property type="project" value="UniProtKB-KW"/>
</dbReference>
<dbReference type="AlphaFoldDB" id="A0A2T0FGJ6"/>
<dbReference type="Gene3D" id="3.40.250.10">
    <property type="entry name" value="Rhodanese-like domain"/>
    <property type="match status" value="1"/>
</dbReference>
<feature type="domain" description="Rhodanese" evidence="8">
    <location>
        <begin position="287"/>
        <end position="355"/>
    </location>
</feature>
<keyword evidence="6" id="KW-0833">Ubl conjugation pathway</keyword>
<dbReference type="PANTHER" id="PTHR10953">
    <property type="entry name" value="UBIQUITIN-ACTIVATING ENZYME E1"/>
    <property type="match status" value="1"/>
</dbReference>
<dbReference type="PANTHER" id="PTHR10953:SF102">
    <property type="entry name" value="ADENYLYLTRANSFERASE AND SULFURTRANSFERASE MOCS3"/>
    <property type="match status" value="1"/>
</dbReference>
<keyword evidence="4 9" id="KW-0548">Nucleotidyltransferase</keyword>
<evidence type="ECO:0000313" key="10">
    <source>
        <dbReference type="Proteomes" id="UP000238350"/>
    </source>
</evidence>
<dbReference type="PROSITE" id="PS50206">
    <property type="entry name" value="RHODANESE_3"/>
    <property type="match status" value="1"/>
</dbReference>
<evidence type="ECO:0000256" key="7">
    <source>
        <dbReference type="ARBA" id="ARBA00022840"/>
    </source>
</evidence>
<sequence>MICLQDYERYGRQMIVPEMGIDGQIKIRNTKVLIVGAGGLGSPAIAYLAGAGFAKIGIVDPDVVETSNLHRQIIHAQASVGTPKCESAKKFVLNLNDSVDVQTYYTALSPLNAVEIMNDYDLVLDCTDSPISRYLINDAAVVLKKPLISASALKLEGQIAIYNYKNGPCYRCMFPVPPPPETVTACGDGGILGPVVGIMGVFQAIEAIKVAAELIQDFTPSLTIFSALSFPPWRSMRIRGKKPTCIACGENPTITLANLGETDYQGFCGSANIDPIEDSLRISPSDLPSDVQLIDVRPRVQFDICHLEHSMHIPLKTLQKAKSLDELGLQQDVPIVTVCRYGNDSQAAVRHLQAASLQQNR</sequence>
<dbReference type="GO" id="GO:0005829">
    <property type="term" value="C:cytosol"/>
    <property type="evidence" value="ECO:0007669"/>
    <property type="project" value="UniProtKB-SubCell"/>
</dbReference>
<dbReference type="STRING" id="45607.A0A2T0FGJ6"/>
<dbReference type="SUPFAM" id="SSF69572">
    <property type="entry name" value="Activating enzymes of the ubiquitin-like proteins"/>
    <property type="match status" value="1"/>
</dbReference>
<dbReference type="FunFam" id="3.40.50.720:FF:000033">
    <property type="entry name" value="Adenylyltransferase and sulfurtransferase MOCS3"/>
    <property type="match status" value="1"/>
</dbReference>
<dbReference type="InterPro" id="IPR045886">
    <property type="entry name" value="ThiF/MoeB/HesA"/>
</dbReference>
<dbReference type="GO" id="GO:0016779">
    <property type="term" value="F:nucleotidyltransferase activity"/>
    <property type="evidence" value="ECO:0007669"/>
    <property type="project" value="UniProtKB-KW"/>
</dbReference>
<comment type="subcellular location">
    <subcellularLocation>
        <location evidence="1">Cytoplasm</location>
        <location evidence="1">Cytosol</location>
    </subcellularLocation>
</comment>
<evidence type="ECO:0000313" key="9">
    <source>
        <dbReference type="EMBL" id="PRT54087.1"/>
    </source>
</evidence>
<dbReference type="EMBL" id="NDIQ01000001">
    <property type="protein sequence ID" value="PRT54087.1"/>
    <property type="molecule type" value="Genomic_DNA"/>
</dbReference>
<dbReference type="Pfam" id="PF00581">
    <property type="entry name" value="Rhodanese"/>
    <property type="match status" value="1"/>
</dbReference>
<dbReference type="InterPro" id="IPR036873">
    <property type="entry name" value="Rhodanese-like_dom_sf"/>
</dbReference>
<dbReference type="Gene3D" id="3.40.50.720">
    <property type="entry name" value="NAD(P)-binding Rossmann-like Domain"/>
    <property type="match status" value="1"/>
</dbReference>
<accession>A0A2T0FGJ6</accession>
<organism evidence="9 10">
    <name type="scientific">Wickerhamiella sorbophila</name>
    <dbReference type="NCBI Taxonomy" id="45607"/>
    <lineage>
        <taxon>Eukaryota</taxon>
        <taxon>Fungi</taxon>
        <taxon>Dikarya</taxon>
        <taxon>Ascomycota</taxon>
        <taxon>Saccharomycotina</taxon>
        <taxon>Dipodascomycetes</taxon>
        <taxon>Dipodascales</taxon>
        <taxon>Trichomonascaceae</taxon>
        <taxon>Wickerhamiella</taxon>
    </lineage>
</organism>
<name>A0A2T0FGJ6_9ASCO</name>
<dbReference type="CDD" id="cd00757">
    <property type="entry name" value="ThiF_MoeB_HesA_family"/>
    <property type="match status" value="1"/>
</dbReference>
<dbReference type="OrthoDB" id="10261062at2759"/>
<reference evidence="9 10" key="1">
    <citation type="submission" date="2017-04" db="EMBL/GenBank/DDBJ databases">
        <title>Genome sequencing of [Candida] sorbophila.</title>
        <authorList>
            <person name="Ahn J.O."/>
        </authorList>
    </citation>
    <scope>NUCLEOTIDE SEQUENCE [LARGE SCALE GENOMIC DNA]</scope>
    <source>
        <strain evidence="9 10">DS02</strain>
    </source>
</reference>
<evidence type="ECO:0000256" key="3">
    <source>
        <dbReference type="ARBA" id="ARBA00022694"/>
    </source>
</evidence>